<comment type="caution">
    <text evidence="2">The sequence shown here is derived from an EMBL/GenBank/DDBJ whole genome shotgun (WGS) entry which is preliminary data.</text>
</comment>
<dbReference type="OrthoDB" id="7593365at2"/>
<dbReference type="Proteomes" id="UP000216991">
    <property type="component" value="Unassembled WGS sequence"/>
</dbReference>
<protein>
    <recommendedName>
        <fullName evidence="1">GIY-YIG catalytic domain-containing protein</fullName>
    </recommendedName>
</protein>
<name>A0A255Z8T9_9SPHN</name>
<dbReference type="EMBL" id="NOXT01000030">
    <property type="protein sequence ID" value="OYQ37305.1"/>
    <property type="molecule type" value="Genomic_DNA"/>
</dbReference>
<dbReference type="InterPro" id="IPR049311">
    <property type="entry name" value="GIY_YIG_cat"/>
</dbReference>
<dbReference type="Pfam" id="PF20815">
    <property type="entry name" value="GIY_YIG_2"/>
    <property type="match status" value="1"/>
</dbReference>
<accession>A0A255Z8T9</accession>
<organism evidence="2 3">
    <name type="scientific">Sandarakinorhabdus cyanobacteriorum</name>
    <dbReference type="NCBI Taxonomy" id="1981098"/>
    <lineage>
        <taxon>Bacteria</taxon>
        <taxon>Pseudomonadati</taxon>
        <taxon>Pseudomonadota</taxon>
        <taxon>Alphaproteobacteria</taxon>
        <taxon>Sphingomonadales</taxon>
        <taxon>Sphingosinicellaceae</taxon>
        <taxon>Sandarakinorhabdus</taxon>
    </lineage>
</organism>
<sequence length="197" mass="22335">MSFFLEAPLFTRRQILETPDIVPAARGVYAWFFRRLPPGVPAEGCHDRHGMKLLYVGISPKDDRSRQTLRRRIVYHLRGNAEGSTLRLTLGTLLTPVSGFPLRRVGSGRRLTFTHAGEQWLDAWLEDNAAVCWISDPEPWALERSLLANTSLPLNIQHNRDHPFCAHLTLARQQAKADAIALPIANEGNQQRRWAPD</sequence>
<evidence type="ECO:0000313" key="2">
    <source>
        <dbReference type="EMBL" id="OYQ37305.1"/>
    </source>
</evidence>
<reference evidence="2 3" key="1">
    <citation type="submission" date="2017-07" db="EMBL/GenBank/DDBJ databases">
        <title>Sandarakinorhabdus cyanobacteriorum sp. nov., a novel bacterium isolated from cyanobacterial aggregates in a eutrophic lake.</title>
        <authorList>
            <person name="Cai H."/>
        </authorList>
    </citation>
    <scope>NUCLEOTIDE SEQUENCE [LARGE SCALE GENOMIC DNA]</scope>
    <source>
        <strain evidence="2 3">TH057</strain>
    </source>
</reference>
<feature type="domain" description="GIY-YIG catalytic" evidence="1">
    <location>
        <begin position="27"/>
        <end position="174"/>
    </location>
</feature>
<dbReference type="RefSeq" id="WP_094472286.1">
    <property type="nucleotide sequence ID" value="NZ_NOXT01000030.1"/>
</dbReference>
<proteinExistence type="predicted"/>
<evidence type="ECO:0000259" key="1">
    <source>
        <dbReference type="Pfam" id="PF20815"/>
    </source>
</evidence>
<keyword evidence="3" id="KW-1185">Reference proteome</keyword>
<gene>
    <name evidence="2" type="ORF">CHU93_00605</name>
</gene>
<dbReference type="AlphaFoldDB" id="A0A255Z8T9"/>
<evidence type="ECO:0000313" key="3">
    <source>
        <dbReference type="Proteomes" id="UP000216991"/>
    </source>
</evidence>